<organism evidence="2 3">
    <name type="scientific">Sulfitobacter aestuarii</name>
    <dbReference type="NCBI Taxonomy" id="2161676"/>
    <lineage>
        <taxon>Bacteria</taxon>
        <taxon>Pseudomonadati</taxon>
        <taxon>Pseudomonadota</taxon>
        <taxon>Alphaproteobacteria</taxon>
        <taxon>Rhodobacterales</taxon>
        <taxon>Roseobacteraceae</taxon>
        <taxon>Sulfitobacter</taxon>
    </lineage>
</organism>
<dbReference type="EMBL" id="JBHUMP010000011">
    <property type="protein sequence ID" value="MFD2740495.1"/>
    <property type="molecule type" value="Genomic_DNA"/>
</dbReference>
<evidence type="ECO:0000313" key="2">
    <source>
        <dbReference type="EMBL" id="MFD2740495.1"/>
    </source>
</evidence>
<comment type="caution">
    <text evidence="2">The sequence shown here is derived from an EMBL/GenBank/DDBJ whole genome shotgun (WGS) entry which is preliminary data.</text>
</comment>
<dbReference type="Proteomes" id="UP001597474">
    <property type="component" value="Unassembled WGS sequence"/>
</dbReference>
<feature type="chain" id="PRO_5047187930" evidence="1">
    <location>
        <begin position="21"/>
        <end position="287"/>
    </location>
</feature>
<dbReference type="Gene3D" id="2.40.160.10">
    <property type="entry name" value="Porin"/>
    <property type="match status" value="1"/>
</dbReference>
<proteinExistence type="predicted"/>
<name>A0ABW5U4G9_9RHOB</name>
<protein>
    <submittedName>
        <fullName evidence="2">2-isopropylmalate synthase</fullName>
    </submittedName>
</protein>
<accession>A0ABW5U4G9</accession>
<evidence type="ECO:0000256" key="1">
    <source>
        <dbReference type="SAM" id="SignalP"/>
    </source>
</evidence>
<sequence>MFRSLSLSATICLMAGAAAAEVTYANAFAKYHNFDVDGAGDADAFSLGGAIEYRMMDWTFNAELGRIDIEDVDFDFGTIGAGYQMRNGVTLGLDYTRFEIDSFDSDVVSGYAMLDAGSYALGASIGDGSDLDDTVYSIFGAMDVTANGRVGLDIVRIEDETLYAGYADYDMQGYELKADVISMDGFDLVAVAGAYEFGNGFSAIASLSHLDLLGLDGNAFTIGGRYEFAPGVNAELALGQIDFDGAQDIDQITFGVQYELGDKTSKRRSLGNIFSSATSSLSGLTSF</sequence>
<evidence type="ECO:0000313" key="3">
    <source>
        <dbReference type="Proteomes" id="UP001597474"/>
    </source>
</evidence>
<keyword evidence="3" id="KW-1185">Reference proteome</keyword>
<dbReference type="SUPFAM" id="SSF56935">
    <property type="entry name" value="Porins"/>
    <property type="match status" value="2"/>
</dbReference>
<keyword evidence="1" id="KW-0732">Signal</keyword>
<dbReference type="InterPro" id="IPR023614">
    <property type="entry name" value="Porin_dom_sf"/>
</dbReference>
<feature type="signal peptide" evidence="1">
    <location>
        <begin position="1"/>
        <end position="20"/>
    </location>
</feature>
<reference evidence="3" key="1">
    <citation type="journal article" date="2019" name="Int. J. Syst. Evol. Microbiol.">
        <title>The Global Catalogue of Microorganisms (GCM) 10K type strain sequencing project: providing services to taxonomists for standard genome sequencing and annotation.</title>
        <authorList>
            <consortium name="The Broad Institute Genomics Platform"/>
            <consortium name="The Broad Institute Genome Sequencing Center for Infectious Disease"/>
            <person name="Wu L."/>
            <person name="Ma J."/>
        </authorList>
    </citation>
    <scope>NUCLEOTIDE SEQUENCE [LARGE SCALE GENOMIC DNA]</scope>
    <source>
        <strain evidence="3">TISTR 2562</strain>
    </source>
</reference>
<gene>
    <name evidence="2" type="ORF">ACFSUD_12985</name>
</gene>
<dbReference type="RefSeq" id="WP_386375034.1">
    <property type="nucleotide sequence ID" value="NZ_JBHUMP010000011.1"/>
</dbReference>